<evidence type="ECO:0000256" key="7">
    <source>
        <dbReference type="SAM" id="MobiDB-lite"/>
    </source>
</evidence>
<dbReference type="Pfam" id="PF00743">
    <property type="entry name" value="FMO-like"/>
    <property type="match status" value="2"/>
</dbReference>
<dbReference type="Pfam" id="PF13450">
    <property type="entry name" value="NAD_binding_8"/>
    <property type="match status" value="1"/>
</dbReference>
<feature type="compositionally biased region" description="Pro residues" evidence="7">
    <location>
        <begin position="68"/>
        <end position="85"/>
    </location>
</feature>
<keyword evidence="9" id="KW-1185">Reference proteome</keyword>
<protein>
    <submittedName>
        <fullName evidence="8">Dimethylaniline monooxygenase</fullName>
    </submittedName>
</protein>
<keyword evidence="6" id="KW-0560">Oxidoreductase</keyword>
<dbReference type="GO" id="GO:0050660">
    <property type="term" value="F:flavin adenine dinucleotide binding"/>
    <property type="evidence" value="ECO:0007669"/>
    <property type="project" value="InterPro"/>
</dbReference>
<dbReference type="Proteomes" id="UP001303473">
    <property type="component" value="Unassembled WGS sequence"/>
</dbReference>
<keyword evidence="8" id="KW-0503">Monooxygenase</keyword>
<evidence type="ECO:0000256" key="1">
    <source>
        <dbReference type="ARBA" id="ARBA00001974"/>
    </source>
</evidence>
<evidence type="ECO:0000313" key="8">
    <source>
        <dbReference type="EMBL" id="KAK3937935.1"/>
    </source>
</evidence>
<evidence type="ECO:0000256" key="2">
    <source>
        <dbReference type="ARBA" id="ARBA00009183"/>
    </source>
</evidence>
<comment type="similarity">
    <text evidence="2">Belongs to the FMO family.</text>
</comment>
<dbReference type="AlphaFoldDB" id="A0AAN6N362"/>
<evidence type="ECO:0000313" key="9">
    <source>
        <dbReference type="Proteomes" id="UP001303473"/>
    </source>
</evidence>
<organism evidence="8 9">
    <name type="scientific">Diplogelasinospora grovesii</name>
    <dbReference type="NCBI Taxonomy" id="303347"/>
    <lineage>
        <taxon>Eukaryota</taxon>
        <taxon>Fungi</taxon>
        <taxon>Dikarya</taxon>
        <taxon>Ascomycota</taxon>
        <taxon>Pezizomycotina</taxon>
        <taxon>Sordariomycetes</taxon>
        <taxon>Sordariomycetidae</taxon>
        <taxon>Sordariales</taxon>
        <taxon>Diplogelasinosporaceae</taxon>
        <taxon>Diplogelasinospora</taxon>
    </lineage>
</organism>
<dbReference type="SUPFAM" id="SSF51905">
    <property type="entry name" value="FAD/NAD(P)-binding domain"/>
    <property type="match status" value="2"/>
</dbReference>
<dbReference type="GO" id="GO:0050661">
    <property type="term" value="F:NADP binding"/>
    <property type="evidence" value="ECO:0007669"/>
    <property type="project" value="InterPro"/>
</dbReference>
<reference evidence="9" key="1">
    <citation type="journal article" date="2023" name="Mol. Phylogenet. Evol.">
        <title>Genome-scale phylogeny and comparative genomics of the fungal order Sordariales.</title>
        <authorList>
            <person name="Hensen N."/>
            <person name="Bonometti L."/>
            <person name="Westerberg I."/>
            <person name="Brannstrom I.O."/>
            <person name="Guillou S."/>
            <person name="Cros-Aarteil S."/>
            <person name="Calhoun S."/>
            <person name="Haridas S."/>
            <person name="Kuo A."/>
            <person name="Mondo S."/>
            <person name="Pangilinan J."/>
            <person name="Riley R."/>
            <person name="LaButti K."/>
            <person name="Andreopoulos B."/>
            <person name="Lipzen A."/>
            <person name="Chen C."/>
            <person name="Yan M."/>
            <person name="Daum C."/>
            <person name="Ng V."/>
            <person name="Clum A."/>
            <person name="Steindorff A."/>
            <person name="Ohm R.A."/>
            <person name="Martin F."/>
            <person name="Silar P."/>
            <person name="Natvig D.O."/>
            <person name="Lalanne C."/>
            <person name="Gautier V."/>
            <person name="Ament-Velasquez S.L."/>
            <person name="Kruys A."/>
            <person name="Hutchinson M.I."/>
            <person name="Powell A.J."/>
            <person name="Barry K."/>
            <person name="Miller A.N."/>
            <person name="Grigoriev I.V."/>
            <person name="Debuchy R."/>
            <person name="Gladieux P."/>
            <person name="Hiltunen Thoren M."/>
            <person name="Johannesson H."/>
        </authorList>
    </citation>
    <scope>NUCLEOTIDE SEQUENCE [LARGE SCALE GENOMIC DNA]</scope>
    <source>
        <strain evidence="9">CBS 340.73</strain>
    </source>
</reference>
<dbReference type="PIRSF" id="PIRSF000332">
    <property type="entry name" value="FMO"/>
    <property type="match status" value="1"/>
</dbReference>
<proteinExistence type="inferred from homology"/>
<dbReference type="InterPro" id="IPR050346">
    <property type="entry name" value="FMO-like"/>
</dbReference>
<keyword evidence="3" id="KW-0285">Flavoprotein</keyword>
<dbReference type="GO" id="GO:0004499">
    <property type="term" value="F:N,N-dimethylaniline monooxygenase activity"/>
    <property type="evidence" value="ECO:0007669"/>
    <property type="project" value="InterPro"/>
</dbReference>
<keyword evidence="5" id="KW-0521">NADP</keyword>
<keyword evidence="4" id="KW-0274">FAD</keyword>
<dbReference type="InterPro" id="IPR036188">
    <property type="entry name" value="FAD/NAD-bd_sf"/>
</dbReference>
<evidence type="ECO:0000256" key="4">
    <source>
        <dbReference type="ARBA" id="ARBA00022827"/>
    </source>
</evidence>
<feature type="region of interest" description="Disordered" evidence="7">
    <location>
        <begin position="68"/>
        <end position="100"/>
    </location>
</feature>
<gene>
    <name evidence="8" type="ORF">QBC46DRAFT_460583</name>
</gene>
<dbReference type="FunFam" id="3.50.50.60:FF:000023">
    <property type="entry name" value="Dimethylaniline monooxygenase [N-oxide-forming]"/>
    <property type="match status" value="1"/>
</dbReference>
<sequence length="495" mass="56129">MEETAEIKSVAIIGAGAAGAAAAAAFAAEDYFDRIRVFERRETAGGHASYQRPSVTWDRIFDPDPYPLITPRPGELPPQTDPPLEIPNDLPRTTPSTSQERYDKTPIYADLTTNVPAIAMSFSDIPFAYGPFVPHWVPKQYIENYFSAHQTDSLLVLNTTVEDVSKSSAGQHRWSLTLRQHDSVARQDRWWREEFDAVIIANGHYSVPFVPHVNGLNEYIQTFPGRVFHSKTFRSARIFSQKKVLVIGNSASGHDVITGLLQTAELPVYQSRRSRSRWDGDHPPRGVEWKPIVKEYLPSGDIIFDDGSVVSDIDAVIYCTGYKASFPFWNTHANGAPLWDYTQDRLVGNHLHTFLTDFPTVGVVGVPRTLTFRSFEYQAIALARVFARRNAIPLPSKEQQHLWEKERGDLVSREKRRFHDIPWDNGETISYLQELFQIAGLPRIEGQGRYPPVLGERTRWAIEHVRKYPLPGKDRDEDGWTVISAGSCRDSLHFL</sequence>
<evidence type="ECO:0000256" key="6">
    <source>
        <dbReference type="ARBA" id="ARBA00023002"/>
    </source>
</evidence>
<dbReference type="Gene3D" id="3.50.50.60">
    <property type="entry name" value="FAD/NAD(P)-binding domain"/>
    <property type="match status" value="2"/>
</dbReference>
<name>A0AAN6N362_9PEZI</name>
<dbReference type="PANTHER" id="PTHR23023">
    <property type="entry name" value="DIMETHYLANILINE MONOOXYGENASE"/>
    <property type="match status" value="1"/>
</dbReference>
<comment type="caution">
    <text evidence="8">The sequence shown here is derived from an EMBL/GenBank/DDBJ whole genome shotgun (WGS) entry which is preliminary data.</text>
</comment>
<accession>A0AAN6N362</accession>
<comment type="cofactor">
    <cofactor evidence="1">
        <name>FAD</name>
        <dbReference type="ChEBI" id="CHEBI:57692"/>
    </cofactor>
</comment>
<dbReference type="EMBL" id="MU853842">
    <property type="protein sequence ID" value="KAK3937935.1"/>
    <property type="molecule type" value="Genomic_DNA"/>
</dbReference>
<dbReference type="InterPro" id="IPR000960">
    <property type="entry name" value="Flavin_mOase"/>
</dbReference>
<dbReference type="InterPro" id="IPR020946">
    <property type="entry name" value="Flavin_mOase-like"/>
</dbReference>
<evidence type="ECO:0000256" key="5">
    <source>
        <dbReference type="ARBA" id="ARBA00022857"/>
    </source>
</evidence>
<evidence type="ECO:0000256" key="3">
    <source>
        <dbReference type="ARBA" id="ARBA00022630"/>
    </source>
</evidence>